<gene>
    <name evidence="2" type="ORF">ODALV1_LOCUS23875</name>
</gene>
<name>A0ABP1RMG6_9HEXA</name>
<feature type="transmembrane region" description="Helical" evidence="1">
    <location>
        <begin position="180"/>
        <end position="198"/>
    </location>
</feature>
<dbReference type="EMBL" id="CAXLJM020000085">
    <property type="protein sequence ID" value="CAL8130769.1"/>
    <property type="molecule type" value="Genomic_DNA"/>
</dbReference>
<feature type="transmembrane region" description="Helical" evidence="1">
    <location>
        <begin position="116"/>
        <end position="134"/>
    </location>
</feature>
<feature type="transmembrane region" description="Helical" evidence="1">
    <location>
        <begin position="47"/>
        <end position="70"/>
    </location>
</feature>
<keyword evidence="1" id="KW-0472">Membrane</keyword>
<sequence length="302" mass="34837">MATIIKQKRKHFKNLFGATWKLDQMFSDLYRTKLIHRKDVRRIITKYELVILFASIFTALFPLAFPITFTQPVDPLHRILEDLLDIEVKFSPLIICVGLSYAWCVFCVCNTFITSVLPIVLASCSCCVWTTTMTPNKLNGQKYNTKRLGNISPQMIIHVYRCYEVLWSNFNDIFSNIRTALHLIILHIVMVISSYICVKHTNEFILQREYVFAGIIIAGVVVPLIITKLECLFLGGMREDSQILRNNLVNLSNQAGFVYKSAVSFRLHCLKVTHPFFTVSYDTFLEFVNISVDHILNLLLLK</sequence>
<reference evidence="2 3" key="1">
    <citation type="submission" date="2024-08" db="EMBL/GenBank/DDBJ databases">
        <authorList>
            <person name="Cucini C."/>
            <person name="Frati F."/>
        </authorList>
    </citation>
    <scope>NUCLEOTIDE SEQUENCE [LARGE SCALE GENOMIC DNA]</scope>
</reference>
<comment type="caution">
    <text evidence="2">The sequence shown here is derived from an EMBL/GenBank/DDBJ whole genome shotgun (WGS) entry which is preliminary data.</text>
</comment>
<evidence type="ECO:0008006" key="4">
    <source>
        <dbReference type="Google" id="ProtNLM"/>
    </source>
</evidence>
<evidence type="ECO:0000313" key="2">
    <source>
        <dbReference type="EMBL" id="CAL8130769.1"/>
    </source>
</evidence>
<dbReference type="Proteomes" id="UP001642540">
    <property type="component" value="Unassembled WGS sequence"/>
</dbReference>
<feature type="transmembrane region" description="Helical" evidence="1">
    <location>
        <begin position="210"/>
        <end position="229"/>
    </location>
</feature>
<keyword evidence="3" id="KW-1185">Reference proteome</keyword>
<keyword evidence="1" id="KW-1133">Transmembrane helix</keyword>
<organism evidence="2 3">
    <name type="scientific">Orchesella dallaii</name>
    <dbReference type="NCBI Taxonomy" id="48710"/>
    <lineage>
        <taxon>Eukaryota</taxon>
        <taxon>Metazoa</taxon>
        <taxon>Ecdysozoa</taxon>
        <taxon>Arthropoda</taxon>
        <taxon>Hexapoda</taxon>
        <taxon>Collembola</taxon>
        <taxon>Entomobryomorpha</taxon>
        <taxon>Entomobryoidea</taxon>
        <taxon>Orchesellidae</taxon>
        <taxon>Orchesellinae</taxon>
        <taxon>Orchesella</taxon>
    </lineage>
</organism>
<protein>
    <recommendedName>
        <fullName evidence="4">Odorant receptor</fullName>
    </recommendedName>
</protein>
<proteinExistence type="predicted"/>
<accession>A0ABP1RMG6</accession>
<evidence type="ECO:0000256" key="1">
    <source>
        <dbReference type="SAM" id="Phobius"/>
    </source>
</evidence>
<evidence type="ECO:0000313" key="3">
    <source>
        <dbReference type="Proteomes" id="UP001642540"/>
    </source>
</evidence>
<feature type="transmembrane region" description="Helical" evidence="1">
    <location>
        <begin position="90"/>
        <end position="109"/>
    </location>
</feature>
<keyword evidence="1" id="KW-0812">Transmembrane</keyword>